<reference evidence="2 3" key="1">
    <citation type="journal article" date="2012" name="J. Bacteriol.">
        <title>Genome Sequence of Radiation-Resistant Modestobacter marinus Strain BC501, a Representative Actinobacterium That Thrives on Calcareous Stone Surfaces.</title>
        <authorList>
            <person name="Normand P."/>
            <person name="Gury J."/>
            <person name="Pujic P."/>
            <person name="Chouaia B."/>
            <person name="Crotti E."/>
            <person name="Brusetti L."/>
            <person name="Daffonchio D."/>
            <person name="Vacherie B."/>
            <person name="Barbe V."/>
            <person name="Medigue C."/>
            <person name="Calteau A."/>
            <person name="Ghodhbane-Gtari F."/>
            <person name="Essoussi I."/>
            <person name="Nouioui I."/>
            <person name="Abbassi-Ghozzi I."/>
            <person name="Gtari M."/>
        </authorList>
    </citation>
    <scope>NUCLEOTIDE SEQUENCE [LARGE SCALE GENOMIC DNA]</scope>
    <source>
        <strain evidence="3">BC 501</strain>
    </source>
</reference>
<dbReference type="EMBL" id="FO203431">
    <property type="protein sequence ID" value="CCH90677.1"/>
    <property type="molecule type" value="Genomic_DNA"/>
</dbReference>
<feature type="transmembrane region" description="Helical" evidence="1">
    <location>
        <begin position="149"/>
        <end position="168"/>
    </location>
</feature>
<evidence type="ECO:0000313" key="2">
    <source>
        <dbReference type="EMBL" id="CCH90677.1"/>
    </source>
</evidence>
<dbReference type="AlphaFoldDB" id="I4F4W4"/>
<proteinExistence type="predicted"/>
<sequence>MQTPRQQTARLLRRRSEEGAQDSAAIAQKLAELPPYQRVWFAQLILGAALLAGSSPVEIAVLALRALLRQRGVQTGAAAGTLLTFLASHAYTTALRRQLTTEASADDEDQDEPWFDRWVTRAIFSGAVVLPAVGGVLPGAVVLRRRSPLWGLALWAFVRLVAVMVLAVDASRLSKRRKAEEAGSASAASADEL</sequence>
<evidence type="ECO:0000313" key="3">
    <source>
        <dbReference type="Proteomes" id="UP000006461"/>
    </source>
</evidence>
<accession>I4F4W4</accession>
<protein>
    <submittedName>
        <fullName evidence="2">Uncharacterized protein</fullName>
    </submittedName>
</protein>
<keyword evidence="1" id="KW-0472">Membrane</keyword>
<dbReference type="HOGENOM" id="CLU_1407390_0_0_11"/>
<organism evidence="2 3">
    <name type="scientific">Modestobacter italicus (strain DSM 44449 / CECT 9708 / BC 501)</name>
    <dbReference type="NCBI Taxonomy" id="2732864"/>
    <lineage>
        <taxon>Bacteria</taxon>
        <taxon>Bacillati</taxon>
        <taxon>Actinomycetota</taxon>
        <taxon>Actinomycetes</taxon>
        <taxon>Geodermatophilales</taxon>
        <taxon>Geodermatophilaceae</taxon>
        <taxon>Modestobacter</taxon>
    </lineage>
</organism>
<keyword evidence="1" id="KW-1133">Transmembrane helix</keyword>
<dbReference type="OrthoDB" id="9768323at2"/>
<gene>
    <name evidence="2" type="ordered locus">MODMU_5302</name>
</gene>
<dbReference type="Proteomes" id="UP000006461">
    <property type="component" value="Chromosome"/>
</dbReference>
<keyword evidence="3" id="KW-1185">Reference proteome</keyword>
<dbReference type="KEGG" id="mmar:MODMU_5302"/>
<evidence type="ECO:0000256" key="1">
    <source>
        <dbReference type="SAM" id="Phobius"/>
    </source>
</evidence>
<name>I4F4W4_MODI5</name>
<feature type="transmembrane region" description="Helical" evidence="1">
    <location>
        <begin position="122"/>
        <end position="143"/>
    </location>
</feature>
<keyword evidence="1" id="KW-0812">Transmembrane</keyword>